<dbReference type="AlphaFoldDB" id="A0A0D2NL51"/>
<gene>
    <name evidence="1" type="ORF">HYPSUDRAFT_859647</name>
</gene>
<organism evidence="1 2">
    <name type="scientific">Hypholoma sublateritium (strain FD-334 SS-4)</name>
    <dbReference type="NCBI Taxonomy" id="945553"/>
    <lineage>
        <taxon>Eukaryota</taxon>
        <taxon>Fungi</taxon>
        <taxon>Dikarya</taxon>
        <taxon>Basidiomycota</taxon>
        <taxon>Agaricomycotina</taxon>
        <taxon>Agaricomycetes</taxon>
        <taxon>Agaricomycetidae</taxon>
        <taxon>Agaricales</taxon>
        <taxon>Agaricineae</taxon>
        <taxon>Strophariaceae</taxon>
        <taxon>Hypholoma</taxon>
    </lineage>
</organism>
<dbReference type="Proteomes" id="UP000054270">
    <property type="component" value="Unassembled WGS sequence"/>
</dbReference>
<dbReference type="EMBL" id="KN817576">
    <property type="protein sequence ID" value="KJA19594.1"/>
    <property type="molecule type" value="Genomic_DNA"/>
</dbReference>
<accession>A0A0D2NL51</accession>
<sequence length="93" mass="10663">MDSTIMLSLLLSTSATKYTLVASVTFLVWDMLMTLDIEASTPSVTVAVLIDHMHYFRVERRHTPGVQSLAGQEVTWYLAIFPGWQYYHNIRII</sequence>
<reference evidence="2" key="1">
    <citation type="submission" date="2014-04" db="EMBL/GenBank/DDBJ databases">
        <title>Evolutionary Origins and Diversification of the Mycorrhizal Mutualists.</title>
        <authorList>
            <consortium name="DOE Joint Genome Institute"/>
            <consortium name="Mycorrhizal Genomics Consortium"/>
            <person name="Kohler A."/>
            <person name="Kuo A."/>
            <person name="Nagy L.G."/>
            <person name="Floudas D."/>
            <person name="Copeland A."/>
            <person name="Barry K.W."/>
            <person name="Cichocki N."/>
            <person name="Veneault-Fourrey C."/>
            <person name="LaButti K."/>
            <person name="Lindquist E.A."/>
            <person name="Lipzen A."/>
            <person name="Lundell T."/>
            <person name="Morin E."/>
            <person name="Murat C."/>
            <person name="Riley R."/>
            <person name="Ohm R."/>
            <person name="Sun H."/>
            <person name="Tunlid A."/>
            <person name="Henrissat B."/>
            <person name="Grigoriev I.V."/>
            <person name="Hibbett D.S."/>
            <person name="Martin F."/>
        </authorList>
    </citation>
    <scope>NUCLEOTIDE SEQUENCE [LARGE SCALE GENOMIC DNA]</scope>
    <source>
        <strain evidence="2">FD-334 SS-4</strain>
    </source>
</reference>
<proteinExistence type="predicted"/>
<evidence type="ECO:0000313" key="2">
    <source>
        <dbReference type="Proteomes" id="UP000054270"/>
    </source>
</evidence>
<name>A0A0D2NL51_HYPSF</name>
<protein>
    <submittedName>
        <fullName evidence="1">Uncharacterized protein</fullName>
    </submittedName>
</protein>
<keyword evidence="2" id="KW-1185">Reference proteome</keyword>
<evidence type="ECO:0000313" key="1">
    <source>
        <dbReference type="EMBL" id="KJA19594.1"/>
    </source>
</evidence>